<name>A0A433AQ29_9FUNG</name>
<sequence>MHGSNILFLNSPADHMAKVVEDGLGGLNILLAQPMSSPAQPDSDLGEPRLAEPDESDGVGVVLAGMEDAFEAREGAI</sequence>
<evidence type="ECO:0000256" key="1">
    <source>
        <dbReference type="SAM" id="MobiDB-lite"/>
    </source>
</evidence>
<gene>
    <name evidence="2" type="ORF">BC936DRAFT_140532</name>
</gene>
<proteinExistence type="predicted"/>
<accession>A0A433AQ29</accession>
<dbReference type="Proteomes" id="UP000268093">
    <property type="component" value="Unassembled WGS sequence"/>
</dbReference>
<feature type="region of interest" description="Disordered" evidence="1">
    <location>
        <begin position="34"/>
        <end position="57"/>
    </location>
</feature>
<keyword evidence="3" id="KW-1185">Reference proteome</keyword>
<reference evidence="2 3" key="1">
    <citation type="journal article" date="2018" name="New Phytol.">
        <title>Phylogenomics of Endogonaceae and evolution of mycorrhizas within Mucoromycota.</title>
        <authorList>
            <person name="Chang Y."/>
            <person name="Desiro A."/>
            <person name="Na H."/>
            <person name="Sandor L."/>
            <person name="Lipzen A."/>
            <person name="Clum A."/>
            <person name="Barry K."/>
            <person name="Grigoriev I.V."/>
            <person name="Martin F.M."/>
            <person name="Stajich J.E."/>
            <person name="Smith M.E."/>
            <person name="Bonito G."/>
            <person name="Spatafora J.W."/>
        </authorList>
    </citation>
    <scope>NUCLEOTIDE SEQUENCE [LARGE SCALE GENOMIC DNA]</scope>
    <source>
        <strain evidence="2 3">GMNB39</strain>
    </source>
</reference>
<organism evidence="2 3">
    <name type="scientific">Jimgerdemannia flammicorona</name>
    <dbReference type="NCBI Taxonomy" id="994334"/>
    <lineage>
        <taxon>Eukaryota</taxon>
        <taxon>Fungi</taxon>
        <taxon>Fungi incertae sedis</taxon>
        <taxon>Mucoromycota</taxon>
        <taxon>Mucoromycotina</taxon>
        <taxon>Endogonomycetes</taxon>
        <taxon>Endogonales</taxon>
        <taxon>Endogonaceae</taxon>
        <taxon>Jimgerdemannia</taxon>
    </lineage>
</organism>
<dbReference type="EMBL" id="RBNI01017236">
    <property type="protein sequence ID" value="RUP04840.1"/>
    <property type="molecule type" value="Genomic_DNA"/>
</dbReference>
<evidence type="ECO:0000313" key="2">
    <source>
        <dbReference type="EMBL" id="RUP04840.1"/>
    </source>
</evidence>
<comment type="caution">
    <text evidence="2">The sequence shown here is derived from an EMBL/GenBank/DDBJ whole genome shotgun (WGS) entry which is preliminary data.</text>
</comment>
<dbReference type="AlphaFoldDB" id="A0A433AQ29"/>
<evidence type="ECO:0000313" key="3">
    <source>
        <dbReference type="Proteomes" id="UP000268093"/>
    </source>
</evidence>
<protein>
    <submittedName>
        <fullName evidence="2">Uncharacterized protein</fullName>
    </submittedName>
</protein>